<dbReference type="Proteomes" id="UP000694005">
    <property type="component" value="Chromosome A04"/>
</dbReference>
<dbReference type="EMBL" id="LS974620">
    <property type="protein sequence ID" value="CAG7906025.1"/>
    <property type="molecule type" value="Genomic_DNA"/>
</dbReference>
<dbReference type="AlphaFoldDB" id="A0A3P6BZ05"/>
<protein>
    <submittedName>
        <fullName evidence="1">Uncharacterized protein</fullName>
    </submittedName>
</protein>
<accession>A0A3P6BZ05</accession>
<evidence type="ECO:0000313" key="2">
    <source>
        <dbReference type="EMBL" id="VDD11547.1"/>
    </source>
</evidence>
<sequence>MRGPISVKDLAGFYKKVKTIIVTISFENARYDYHLNHFFKNTIDTMEEIEALFNKDINASSEGRNCQS</sequence>
<dbReference type="EMBL" id="LR031576">
    <property type="protein sequence ID" value="VDD11547.1"/>
    <property type="molecule type" value="Genomic_DNA"/>
</dbReference>
<name>A0A3P6BZ05_BRACM</name>
<dbReference type="Gramene" id="A04p09260.2_BraZ1">
    <property type="protein sequence ID" value="A04p09260.2_BraZ1.CDS.1"/>
    <property type="gene ID" value="A04g09260.2_BraZ1"/>
</dbReference>
<gene>
    <name evidence="2" type="ORF">BRAA04T16518Z</name>
    <name evidence="1" type="ORF">BRAPAZ1V2_A04P09260.2</name>
</gene>
<organism evidence="2">
    <name type="scientific">Brassica campestris</name>
    <name type="common">Field mustard</name>
    <dbReference type="NCBI Taxonomy" id="3711"/>
    <lineage>
        <taxon>Eukaryota</taxon>
        <taxon>Viridiplantae</taxon>
        <taxon>Streptophyta</taxon>
        <taxon>Embryophyta</taxon>
        <taxon>Tracheophyta</taxon>
        <taxon>Spermatophyta</taxon>
        <taxon>Magnoliopsida</taxon>
        <taxon>eudicotyledons</taxon>
        <taxon>Gunneridae</taxon>
        <taxon>Pentapetalae</taxon>
        <taxon>rosids</taxon>
        <taxon>malvids</taxon>
        <taxon>Brassicales</taxon>
        <taxon>Brassicaceae</taxon>
        <taxon>Brassiceae</taxon>
        <taxon>Brassica</taxon>
    </lineage>
</organism>
<reference evidence="2" key="1">
    <citation type="submission" date="2018-11" db="EMBL/GenBank/DDBJ databases">
        <authorList>
            <consortium name="Genoscope - CEA"/>
            <person name="William W."/>
        </authorList>
    </citation>
    <scope>NUCLEOTIDE SEQUENCE</scope>
</reference>
<evidence type="ECO:0000313" key="1">
    <source>
        <dbReference type="EMBL" id="CAG7906025.1"/>
    </source>
</evidence>
<proteinExistence type="predicted"/>